<evidence type="ECO:0000313" key="3">
    <source>
        <dbReference type="EMBL" id="GGB25902.1"/>
    </source>
</evidence>
<dbReference type="PANTHER" id="PTHR38590">
    <property type="entry name" value="BLL0828 PROTEIN"/>
    <property type="match status" value="1"/>
</dbReference>
<name>A0A916WRI2_9SPHN</name>
<dbReference type="SUPFAM" id="SSF52980">
    <property type="entry name" value="Restriction endonuclease-like"/>
    <property type="match status" value="1"/>
</dbReference>
<feature type="compositionally biased region" description="Low complexity" evidence="1">
    <location>
        <begin position="94"/>
        <end position="103"/>
    </location>
</feature>
<evidence type="ECO:0000313" key="4">
    <source>
        <dbReference type="Proteomes" id="UP000623067"/>
    </source>
</evidence>
<feature type="domain" description="DUF559" evidence="2">
    <location>
        <begin position="3"/>
        <end position="94"/>
    </location>
</feature>
<evidence type="ECO:0000259" key="2">
    <source>
        <dbReference type="Pfam" id="PF04480"/>
    </source>
</evidence>
<keyword evidence="4" id="KW-1185">Reference proteome</keyword>
<proteinExistence type="predicted"/>
<protein>
    <recommendedName>
        <fullName evidence="2">DUF559 domain-containing protein</fullName>
    </recommendedName>
</protein>
<comment type="caution">
    <text evidence="3">The sequence shown here is derived from an EMBL/GenBank/DDBJ whole genome shotgun (WGS) entry which is preliminary data.</text>
</comment>
<dbReference type="Gene3D" id="3.40.960.10">
    <property type="entry name" value="VSR Endonuclease"/>
    <property type="match status" value="1"/>
</dbReference>
<gene>
    <name evidence="3" type="ORF">GCM10011380_14350</name>
</gene>
<feature type="compositionally biased region" description="Basic and acidic residues" evidence="1">
    <location>
        <begin position="112"/>
        <end position="122"/>
    </location>
</feature>
<dbReference type="Proteomes" id="UP000623067">
    <property type="component" value="Unassembled WGS sequence"/>
</dbReference>
<dbReference type="EMBL" id="BMIH01000002">
    <property type="protein sequence ID" value="GGB25902.1"/>
    <property type="molecule type" value="Genomic_DNA"/>
</dbReference>
<feature type="region of interest" description="Disordered" evidence="1">
    <location>
        <begin position="94"/>
        <end position="122"/>
    </location>
</feature>
<dbReference type="InterPro" id="IPR011335">
    <property type="entry name" value="Restrct_endonuc-II-like"/>
</dbReference>
<dbReference type="InterPro" id="IPR007569">
    <property type="entry name" value="DUF559"/>
</dbReference>
<organism evidence="3 4">
    <name type="scientific">Sphingomonas metalli</name>
    <dbReference type="NCBI Taxonomy" id="1779358"/>
    <lineage>
        <taxon>Bacteria</taxon>
        <taxon>Pseudomonadati</taxon>
        <taxon>Pseudomonadota</taxon>
        <taxon>Alphaproteobacteria</taxon>
        <taxon>Sphingomonadales</taxon>
        <taxon>Sphingomonadaceae</taxon>
        <taxon>Sphingomonas</taxon>
    </lineage>
</organism>
<dbReference type="AlphaFoldDB" id="A0A916WRI2"/>
<reference evidence="3" key="2">
    <citation type="submission" date="2020-09" db="EMBL/GenBank/DDBJ databases">
        <authorList>
            <person name="Sun Q."/>
            <person name="Zhou Y."/>
        </authorList>
    </citation>
    <scope>NUCLEOTIDE SEQUENCE</scope>
    <source>
        <strain evidence="3">CGMCC 1.15330</strain>
    </source>
</reference>
<dbReference type="PANTHER" id="PTHR38590:SF1">
    <property type="entry name" value="BLL0828 PROTEIN"/>
    <property type="match status" value="1"/>
</dbReference>
<dbReference type="InterPro" id="IPR047216">
    <property type="entry name" value="Endonuclease_DUF559_bact"/>
</dbReference>
<sequence>MSLPEVLLWQRLRGLDHLRFRRQHPLGRYILDFYCPAARLVIEIDGESHNRGNRPVHDMVRDAWLTERGLRVIRIAAVDVLRNPDSVAAAIARAAQPLHHPAAPGGPPPHAGHGEDRQGRAP</sequence>
<accession>A0A916WRI2</accession>
<dbReference type="CDD" id="cd01038">
    <property type="entry name" value="Endonuclease_DUF559"/>
    <property type="match status" value="1"/>
</dbReference>
<evidence type="ECO:0000256" key="1">
    <source>
        <dbReference type="SAM" id="MobiDB-lite"/>
    </source>
</evidence>
<dbReference type="Pfam" id="PF04480">
    <property type="entry name" value="DUF559"/>
    <property type="match status" value="1"/>
</dbReference>
<reference evidence="3" key="1">
    <citation type="journal article" date="2014" name="Int. J. Syst. Evol. Microbiol.">
        <title>Complete genome sequence of Corynebacterium casei LMG S-19264T (=DSM 44701T), isolated from a smear-ripened cheese.</title>
        <authorList>
            <consortium name="US DOE Joint Genome Institute (JGI-PGF)"/>
            <person name="Walter F."/>
            <person name="Albersmeier A."/>
            <person name="Kalinowski J."/>
            <person name="Ruckert C."/>
        </authorList>
    </citation>
    <scope>NUCLEOTIDE SEQUENCE</scope>
    <source>
        <strain evidence="3">CGMCC 1.15330</strain>
    </source>
</reference>